<dbReference type="EMBL" id="JXQQ01000043">
    <property type="protein sequence ID" value="KIQ30054.1"/>
    <property type="molecule type" value="Genomic_DNA"/>
</dbReference>
<comment type="caution">
    <text evidence="2">The sequence shown here is derived from an EMBL/GenBank/DDBJ whole genome shotgun (WGS) entry which is preliminary data.</text>
</comment>
<sequence>MKVKVRWFYNHKASDPEATPPPPQEAEAEVPEYTPKTAGAVNVHFYSDHRIKVVISRYAIEHPRYPMSKDDTKPWVTRTDIVDE</sequence>
<proteinExistence type="predicted"/>
<evidence type="ECO:0000313" key="2">
    <source>
        <dbReference type="EMBL" id="KIQ30054.1"/>
    </source>
</evidence>
<protein>
    <submittedName>
        <fullName evidence="2">Uncharacterized protein</fullName>
    </submittedName>
</protein>
<evidence type="ECO:0000256" key="1">
    <source>
        <dbReference type="SAM" id="MobiDB-lite"/>
    </source>
</evidence>
<dbReference type="AlphaFoldDB" id="A0A0D0MGH2"/>
<dbReference type="Pfam" id="PF11745">
    <property type="entry name" value="DUF3304"/>
    <property type="match status" value="1"/>
</dbReference>
<gene>
    <name evidence="2" type="ORF">RT97_18085</name>
</gene>
<name>A0A0D0MGH2_VARPD</name>
<evidence type="ECO:0000313" key="3">
    <source>
        <dbReference type="Proteomes" id="UP000032067"/>
    </source>
</evidence>
<feature type="region of interest" description="Disordered" evidence="1">
    <location>
        <begin position="9"/>
        <end position="30"/>
    </location>
</feature>
<organism evidence="2 3">
    <name type="scientific">Variovorax paradoxus</name>
    <dbReference type="NCBI Taxonomy" id="34073"/>
    <lineage>
        <taxon>Bacteria</taxon>
        <taxon>Pseudomonadati</taxon>
        <taxon>Pseudomonadota</taxon>
        <taxon>Betaproteobacteria</taxon>
        <taxon>Burkholderiales</taxon>
        <taxon>Comamonadaceae</taxon>
        <taxon>Variovorax</taxon>
    </lineage>
</organism>
<dbReference type="Proteomes" id="UP000032067">
    <property type="component" value="Unassembled WGS sequence"/>
</dbReference>
<dbReference type="InterPro" id="IPR021733">
    <property type="entry name" value="DUF3304"/>
</dbReference>
<accession>A0A0D0MGH2</accession>
<reference evidence="2 3" key="1">
    <citation type="submission" date="2014-12" db="EMBL/GenBank/DDBJ databases">
        <title>16Stimator: statistical estimation of ribosomal gene copy numbers from draft genome assemblies.</title>
        <authorList>
            <person name="Perisin M.A."/>
            <person name="Vetter M."/>
            <person name="Gilbert J.A."/>
            <person name="Bergelson J."/>
        </authorList>
    </citation>
    <scope>NUCLEOTIDE SEQUENCE [LARGE SCALE GENOMIC DNA]</scope>
    <source>
        <strain evidence="2 3">MEDvA23</strain>
    </source>
</reference>